<protein>
    <submittedName>
        <fullName evidence="5">AraC family transcriptional regulator</fullName>
    </submittedName>
</protein>
<dbReference type="GO" id="GO:0000976">
    <property type="term" value="F:transcription cis-regulatory region binding"/>
    <property type="evidence" value="ECO:0007669"/>
    <property type="project" value="TreeGrafter"/>
</dbReference>
<dbReference type="SUPFAM" id="SSF46689">
    <property type="entry name" value="Homeodomain-like"/>
    <property type="match status" value="1"/>
</dbReference>
<sequence>MPELTTPLPRNIVDAIADAGFDVDDIARTAGVEPARLETGVTLEEADRFLTEAWRAVDDPSFGLRAGLMLRPERFGISGLAAMAAPTLRVALERKGRFNRLLWGDAYRIEQEGDTVTLSVEAPDESRPYSHARVDTEFASLIAFARRFTEVHVVPVRLTLRRPAPAFRALYGDIFGCPVVFGAPVNSIVFHRADTERPLVSANPGAGEWLELGAQAALEKMDDSRVTPRVRAALERMLQGDEPTLAAVASGLCMSERTLQRRLTSEGTTFRRLLDDVRCEVAQRTLAAGKRNVVELAYLLGFEDSNSFYRSFRRWTGTTPESFRKGVAA</sequence>
<dbReference type="AlphaFoldDB" id="A0A923M4C5"/>
<dbReference type="InterPro" id="IPR020449">
    <property type="entry name" value="Tscrpt_reg_AraC-type_HTH"/>
</dbReference>
<keyword evidence="2" id="KW-0238">DNA-binding</keyword>
<keyword evidence="6" id="KW-1185">Reference proteome</keyword>
<dbReference type="InterPro" id="IPR032687">
    <property type="entry name" value="AraC-type_N"/>
</dbReference>
<keyword evidence="3" id="KW-0804">Transcription</keyword>
<evidence type="ECO:0000259" key="4">
    <source>
        <dbReference type="PROSITE" id="PS01124"/>
    </source>
</evidence>
<dbReference type="GO" id="GO:0005829">
    <property type="term" value="C:cytosol"/>
    <property type="evidence" value="ECO:0007669"/>
    <property type="project" value="TreeGrafter"/>
</dbReference>
<dbReference type="EMBL" id="JACORU010000001">
    <property type="protein sequence ID" value="MBC5763150.1"/>
    <property type="molecule type" value="Genomic_DNA"/>
</dbReference>
<evidence type="ECO:0000256" key="3">
    <source>
        <dbReference type="ARBA" id="ARBA00023163"/>
    </source>
</evidence>
<dbReference type="PRINTS" id="PR00032">
    <property type="entry name" value="HTHARAC"/>
</dbReference>
<dbReference type="InterPro" id="IPR009057">
    <property type="entry name" value="Homeodomain-like_sf"/>
</dbReference>
<dbReference type="RefSeq" id="WP_187079610.1">
    <property type="nucleotide sequence ID" value="NZ_JACORU010000001.1"/>
</dbReference>
<dbReference type="InterPro" id="IPR018060">
    <property type="entry name" value="HTH_AraC"/>
</dbReference>
<dbReference type="Proteomes" id="UP000596827">
    <property type="component" value="Unassembled WGS sequence"/>
</dbReference>
<gene>
    <name evidence="5" type="ORF">H8R02_01715</name>
</gene>
<name>A0A923M4C5_9BURK</name>
<comment type="caution">
    <text evidence="5">The sequence shown here is derived from an EMBL/GenBank/DDBJ whole genome shotgun (WGS) entry which is preliminary data.</text>
</comment>
<proteinExistence type="predicted"/>
<dbReference type="PROSITE" id="PS01124">
    <property type="entry name" value="HTH_ARAC_FAMILY_2"/>
    <property type="match status" value="1"/>
</dbReference>
<dbReference type="PANTHER" id="PTHR47894:SF1">
    <property type="entry name" value="HTH-TYPE TRANSCRIPTIONAL REGULATOR VQSM"/>
    <property type="match status" value="1"/>
</dbReference>
<evidence type="ECO:0000313" key="5">
    <source>
        <dbReference type="EMBL" id="MBC5763150.1"/>
    </source>
</evidence>
<dbReference type="GO" id="GO:0003700">
    <property type="term" value="F:DNA-binding transcription factor activity"/>
    <property type="evidence" value="ECO:0007669"/>
    <property type="project" value="InterPro"/>
</dbReference>
<accession>A0A923M4C5</accession>
<reference evidence="5" key="1">
    <citation type="submission" date="2020-08" db="EMBL/GenBank/DDBJ databases">
        <title>Ramlibacter sp. GTP1 16S ribosomal RNA gene genome sequencing and assembly.</title>
        <authorList>
            <person name="Kang M."/>
        </authorList>
    </citation>
    <scope>NUCLEOTIDE SEQUENCE</scope>
    <source>
        <strain evidence="5">GTP1</strain>
    </source>
</reference>
<dbReference type="Gene3D" id="1.10.10.60">
    <property type="entry name" value="Homeodomain-like"/>
    <property type="match status" value="1"/>
</dbReference>
<dbReference type="Pfam" id="PF12833">
    <property type="entry name" value="HTH_18"/>
    <property type="match status" value="1"/>
</dbReference>
<dbReference type="Pfam" id="PF12625">
    <property type="entry name" value="Arabinose_bd"/>
    <property type="match status" value="1"/>
</dbReference>
<evidence type="ECO:0000313" key="6">
    <source>
        <dbReference type="Proteomes" id="UP000596827"/>
    </source>
</evidence>
<organism evidence="5 6">
    <name type="scientific">Ramlibacter albus</name>
    <dbReference type="NCBI Taxonomy" id="2079448"/>
    <lineage>
        <taxon>Bacteria</taxon>
        <taxon>Pseudomonadati</taxon>
        <taxon>Pseudomonadota</taxon>
        <taxon>Betaproteobacteria</taxon>
        <taxon>Burkholderiales</taxon>
        <taxon>Comamonadaceae</taxon>
        <taxon>Ramlibacter</taxon>
    </lineage>
</organism>
<evidence type="ECO:0000256" key="2">
    <source>
        <dbReference type="ARBA" id="ARBA00023125"/>
    </source>
</evidence>
<dbReference type="PANTHER" id="PTHR47894">
    <property type="entry name" value="HTH-TYPE TRANSCRIPTIONAL REGULATOR GADX"/>
    <property type="match status" value="1"/>
</dbReference>
<dbReference type="SMART" id="SM00342">
    <property type="entry name" value="HTH_ARAC"/>
    <property type="match status" value="1"/>
</dbReference>
<keyword evidence="1" id="KW-0805">Transcription regulation</keyword>
<feature type="domain" description="HTH araC/xylS-type" evidence="4">
    <location>
        <begin position="228"/>
        <end position="326"/>
    </location>
</feature>
<evidence type="ECO:0000256" key="1">
    <source>
        <dbReference type="ARBA" id="ARBA00023015"/>
    </source>
</evidence>